<dbReference type="Gene3D" id="1.10.8.60">
    <property type="match status" value="1"/>
</dbReference>
<evidence type="ECO:0000313" key="9">
    <source>
        <dbReference type="EMBL" id="KAL0482485.1"/>
    </source>
</evidence>
<dbReference type="NCBIfam" id="NF001679">
    <property type="entry name" value="PRK00440.1"/>
    <property type="match status" value="1"/>
</dbReference>
<proteinExistence type="inferred from homology"/>
<dbReference type="InterPro" id="IPR008921">
    <property type="entry name" value="DNA_pol3_clamp-load_cplx_C"/>
</dbReference>
<dbReference type="InterPro" id="IPR047854">
    <property type="entry name" value="RFC_lid"/>
</dbReference>
<dbReference type="InterPro" id="IPR003593">
    <property type="entry name" value="AAA+_ATPase"/>
</dbReference>
<dbReference type="CDD" id="cd00009">
    <property type="entry name" value="AAA"/>
    <property type="match status" value="1"/>
</dbReference>
<keyword evidence="3" id="KW-0235">DNA replication</keyword>
<evidence type="ECO:0000256" key="4">
    <source>
        <dbReference type="ARBA" id="ARBA00022741"/>
    </source>
</evidence>
<dbReference type="EMBL" id="JAOPGA020000862">
    <property type="protein sequence ID" value="KAL0482485.1"/>
    <property type="molecule type" value="Genomic_DNA"/>
</dbReference>
<organism evidence="9 10">
    <name type="scientific">Acrasis kona</name>
    <dbReference type="NCBI Taxonomy" id="1008807"/>
    <lineage>
        <taxon>Eukaryota</taxon>
        <taxon>Discoba</taxon>
        <taxon>Heterolobosea</taxon>
        <taxon>Tetramitia</taxon>
        <taxon>Eutetramitia</taxon>
        <taxon>Acrasidae</taxon>
        <taxon>Acrasis</taxon>
    </lineage>
</organism>
<dbReference type="CDD" id="cd18140">
    <property type="entry name" value="HLD_clamp_RFC"/>
    <property type="match status" value="1"/>
</dbReference>
<dbReference type="InterPro" id="IPR050238">
    <property type="entry name" value="DNA_Rep/Repair_Clamp_Loader"/>
</dbReference>
<dbReference type="SUPFAM" id="SSF48019">
    <property type="entry name" value="post-AAA+ oligomerization domain-like"/>
    <property type="match status" value="1"/>
</dbReference>
<keyword evidence="5" id="KW-0067">ATP-binding</keyword>
<accession>A0AAW2YZ96</accession>
<dbReference type="FunFam" id="3.40.50.300:FF:000237">
    <property type="entry name" value="replication factor C subunit 4"/>
    <property type="match status" value="1"/>
</dbReference>
<dbReference type="SMART" id="SM00382">
    <property type="entry name" value="AAA"/>
    <property type="match status" value="1"/>
</dbReference>
<dbReference type="PANTHER" id="PTHR11669">
    <property type="entry name" value="REPLICATION FACTOR C / DNA POLYMERASE III GAMMA-TAU SUBUNIT"/>
    <property type="match status" value="1"/>
</dbReference>
<dbReference type="Pfam" id="PF21960">
    <property type="entry name" value="RCF1-5-like_lid"/>
    <property type="match status" value="1"/>
</dbReference>
<dbReference type="Pfam" id="PF00004">
    <property type="entry name" value="AAA"/>
    <property type="match status" value="1"/>
</dbReference>
<dbReference type="InterPro" id="IPR027417">
    <property type="entry name" value="P-loop_NTPase"/>
</dbReference>
<sequence length="355" mass="39492">MSSTAPWVEKYRPNTIDQVVYQDEVVQALKKALESSNLPHLLFYGPPGTGKTSTILAIAKQLFGPELYRSRVLELNASDERGIEVIRTKVKTFAQASVGMQSVANKAGYPCPPFKLIVLDEADSMTKDAQAALRRTMETYSKVTRFCIVCNYVSRIIEPLVSRCAKFRFKALEPTLLRKRLSEVAEKEQVKVTNDALDRIVDVSEGDMRRALTVLQSATRTFGKEIKPNHVDETAAVVPDQEIEDLLNACIDVSDKKDMFKAMQKQCAQIVRRGHSAVQVVSQLNNHIISSKNLTNVQKARIALEFGNVDKCLTDGADEYLQLLSLSSHILRIKAELDPKATGSSNEDAMSVDDD</sequence>
<evidence type="ECO:0000256" key="1">
    <source>
        <dbReference type="ARBA" id="ARBA00004123"/>
    </source>
</evidence>
<dbReference type="GO" id="GO:0003677">
    <property type="term" value="F:DNA binding"/>
    <property type="evidence" value="ECO:0007669"/>
    <property type="project" value="InterPro"/>
</dbReference>
<dbReference type="Pfam" id="PF08542">
    <property type="entry name" value="Rep_fac_C"/>
    <property type="match status" value="1"/>
</dbReference>
<evidence type="ECO:0000313" key="10">
    <source>
        <dbReference type="Proteomes" id="UP001431209"/>
    </source>
</evidence>
<protein>
    <recommendedName>
        <fullName evidence="7">Replication factor C subunit 2</fullName>
    </recommendedName>
</protein>
<gene>
    <name evidence="9" type="ORF">AKO1_014475</name>
</gene>
<dbReference type="GO" id="GO:0005663">
    <property type="term" value="C:DNA replication factor C complex"/>
    <property type="evidence" value="ECO:0007669"/>
    <property type="project" value="TreeGrafter"/>
</dbReference>
<evidence type="ECO:0000259" key="8">
    <source>
        <dbReference type="SMART" id="SM00382"/>
    </source>
</evidence>
<dbReference type="GO" id="GO:0006261">
    <property type="term" value="P:DNA-templated DNA replication"/>
    <property type="evidence" value="ECO:0007669"/>
    <property type="project" value="TreeGrafter"/>
</dbReference>
<evidence type="ECO:0000256" key="6">
    <source>
        <dbReference type="ARBA" id="ARBA00023242"/>
    </source>
</evidence>
<dbReference type="Gene3D" id="3.40.50.300">
    <property type="entry name" value="P-loop containing nucleotide triphosphate hydrolases"/>
    <property type="match status" value="1"/>
</dbReference>
<dbReference type="GO" id="GO:0016887">
    <property type="term" value="F:ATP hydrolysis activity"/>
    <property type="evidence" value="ECO:0007669"/>
    <property type="project" value="InterPro"/>
</dbReference>
<evidence type="ECO:0000256" key="3">
    <source>
        <dbReference type="ARBA" id="ARBA00022705"/>
    </source>
</evidence>
<dbReference type="GO" id="GO:0003689">
    <property type="term" value="F:DNA clamp loader activity"/>
    <property type="evidence" value="ECO:0007669"/>
    <property type="project" value="TreeGrafter"/>
</dbReference>
<dbReference type="Proteomes" id="UP001431209">
    <property type="component" value="Unassembled WGS sequence"/>
</dbReference>
<dbReference type="GO" id="GO:0005634">
    <property type="term" value="C:nucleus"/>
    <property type="evidence" value="ECO:0007669"/>
    <property type="project" value="UniProtKB-SubCell"/>
</dbReference>
<dbReference type="GO" id="GO:0005524">
    <property type="term" value="F:ATP binding"/>
    <property type="evidence" value="ECO:0007669"/>
    <property type="project" value="UniProtKB-KW"/>
</dbReference>
<reference evidence="9 10" key="1">
    <citation type="submission" date="2024-03" db="EMBL/GenBank/DDBJ databases">
        <title>The Acrasis kona genome and developmental transcriptomes reveal deep origins of eukaryotic multicellular pathways.</title>
        <authorList>
            <person name="Sheikh S."/>
            <person name="Fu C.-J."/>
            <person name="Brown M.W."/>
            <person name="Baldauf S.L."/>
        </authorList>
    </citation>
    <scope>NUCLEOTIDE SEQUENCE [LARGE SCALE GENOMIC DNA]</scope>
    <source>
        <strain evidence="9 10">ATCC MYA-3509</strain>
    </source>
</reference>
<feature type="domain" description="AAA+ ATPase" evidence="8">
    <location>
        <begin position="37"/>
        <end position="175"/>
    </location>
</feature>
<keyword evidence="6" id="KW-0539">Nucleus</keyword>
<keyword evidence="4" id="KW-0547">Nucleotide-binding</keyword>
<dbReference type="FunFam" id="1.20.272.10:FF:000011">
    <property type="entry name" value="Replication factor C subunit 2"/>
    <property type="match status" value="1"/>
</dbReference>
<dbReference type="GO" id="GO:0006281">
    <property type="term" value="P:DNA repair"/>
    <property type="evidence" value="ECO:0007669"/>
    <property type="project" value="TreeGrafter"/>
</dbReference>
<evidence type="ECO:0000256" key="5">
    <source>
        <dbReference type="ARBA" id="ARBA00022840"/>
    </source>
</evidence>
<evidence type="ECO:0000256" key="7">
    <source>
        <dbReference type="ARBA" id="ARBA00040745"/>
    </source>
</evidence>
<dbReference type="Gene3D" id="1.20.272.10">
    <property type="match status" value="1"/>
</dbReference>
<dbReference type="InterPro" id="IPR013748">
    <property type="entry name" value="Rep_factorC_C"/>
</dbReference>
<keyword evidence="10" id="KW-1185">Reference proteome</keyword>
<dbReference type="AlphaFoldDB" id="A0AAW2YZ96"/>
<name>A0AAW2YZ96_9EUKA</name>
<evidence type="ECO:0000256" key="2">
    <source>
        <dbReference type="ARBA" id="ARBA00005378"/>
    </source>
</evidence>
<dbReference type="InterPro" id="IPR003959">
    <property type="entry name" value="ATPase_AAA_core"/>
</dbReference>
<comment type="similarity">
    <text evidence="2">Belongs to the activator 1 small subunits family.</text>
</comment>
<dbReference type="PANTHER" id="PTHR11669:SF20">
    <property type="entry name" value="REPLICATION FACTOR C SUBUNIT 4"/>
    <property type="match status" value="1"/>
</dbReference>
<comment type="subcellular location">
    <subcellularLocation>
        <location evidence="1">Nucleus</location>
    </subcellularLocation>
</comment>
<comment type="caution">
    <text evidence="9">The sequence shown here is derived from an EMBL/GenBank/DDBJ whole genome shotgun (WGS) entry which is preliminary data.</text>
</comment>
<dbReference type="SUPFAM" id="SSF52540">
    <property type="entry name" value="P-loop containing nucleoside triphosphate hydrolases"/>
    <property type="match status" value="1"/>
</dbReference>